<dbReference type="EMBL" id="HBGV01003330">
    <property type="protein sequence ID" value="CAD9474014.1"/>
    <property type="molecule type" value="Transcribed_RNA"/>
</dbReference>
<feature type="compositionally biased region" description="Gly residues" evidence="6">
    <location>
        <begin position="206"/>
        <end position="222"/>
    </location>
</feature>
<evidence type="ECO:0000259" key="8">
    <source>
        <dbReference type="PROSITE" id="PS51917"/>
    </source>
</evidence>
<protein>
    <recommendedName>
        <fullName evidence="10">Pru domain-containing protein</fullName>
    </recommendedName>
</protein>
<name>A0A7S2GWZ2_9STRA</name>
<dbReference type="PANTHER" id="PTHR12225">
    <property type="entry name" value="ADHESION REGULATING MOLECULE 1 110 KDA CELL MEMBRANE GLYCOPROTEIN"/>
    <property type="match status" value="1"/>
</dbReference>
<feature type="region of interest" description="Disordered" evidence="6">
    <location>
        <begin position="171"/>
        <end position="335"/>
    </location>
</feature>
<dbReference type="PROSITE" id="PS51916">
    <property type="entry name" value="DEUBAD"/>
    <property type="match status" value="1"/>
</dbReference>
<feature type="domain" description="Pru" evidence="8">
    <location>
        <begin position="25"/>
        <end position="168"/>
    </location>
</feature>
<evidence type="ECO:0000256" key="2">
    <source>
        <dbReference type="ARBA" id="ARBA00004496"/>
    </source>
</evidence>
<dbReference type="GO" id="GO:0005634">
    <property type="term" value="C:nucleus"/>
    <property type="evidence" value="ECO:0007669"/>
    <property type="project" value="UniProtKB-SubCell"/>
</dbReference>
<dbReference type="GO" id="GO:0070628">
    <property type="term" value="F:proteasome binding"/>
    <property type="evidence" value="ECO:0007669"/>
    <property type="project" value="TreeGrafter"/>
</dbReference>
<feature type="compositionally biased region" description="Low complexity" evidence="6">
    <location>
        <begin position="66"/>
        <end position="89"/>
    </location>
</feature>
<dbReference type="InterPro" id="IPR038633">
    <property type="entry name" value="Rpn13/ADRM1_Pru_sf"/>
</dbReference>
<dbReference type="InterPro" id="IPR006773">
    <property type="entry name" value="Rpn13/ADRM1"/>
</dbReference>
<dbReference type="InterPro" id="IPR044868">
    <property type="entry name" value="Rpn13/ADRM1_Pru"/>
</dbReference>
<dbReference type="Pfam" id="PF16550">
    <property type="entry name" value="RPN13_C"/>
    <property type="match status" value="1"/>
</dbReference>
<accession>A0A7S2GWZ2</accession>
<keyword evidence="3" id="KW-0963">Cytoplasm</keyword>
<evidence type="ECO:0000256" key="3">
    <source>
        <dbReference type="ARBA" id="ARBA00022490"/>
    </source>
</evidence>
<proteinExistence type="predicted"/>
<feature type="compositionally biased region" description="Gly residues" evidence="6">
    <location>
        <begin position="326"/>
        <end position="335"/>
    </location>
</feature>
<dbReference type="AlphaFoldDB" id="A0A7S2GWZ2"/>
<feature type="compositionally biased region" description="Gly residues" evidence="6">
    <location>
        <begin position="236"/>
        <end position="256"/>
    </location>
</feature>
<dbReference type="Pfam" id="PF04683">
    <property type="entry name" value="Rpn13_ADRM1_Pru"/>
    <property type="match status" value="1"/>
</dbReference>
<dbReference type="PANTHER" id="PTHR12225:SF0">
    <property type="entry name" value="PROTEASOMAL UBIQUITIN RECEPTOR ADRM1"/>
    <property type="match status" value="1"/>
</dbReference>
<evidence type="ECO:0000256" key="1">
    <source>
        <dbReference type="ARBA" id="ARBA00004123"/>
    </source>
</evidence>
<organism evidence="9">
    <name type="scientific">Helicotheca tamesis</name>
    <dbReference type="NCBI Taxonomy" id="374047"/>
    <lineage>
        <taxon>Eukaryota</taxon>
        <taxon>Sar</taxon>
        <taxon>Stramenopiles</taxon>
        <taxon>Ochrophyta</taxon>
        <taxon>Bacillariophyta</taxon>
        <taxon>Mediophyceae</taxon>
        <taxon>Lithodesmiophycidae</taxon>
        <taxon>Lithodesmiales</taxon>
        <taxon>Lithodesmiaceae</taxon>
        <taxon>Helicotheca</taxon>
    </lineage>
</organism>
<keyword evidence="4" id="KW-0647">Proteasome</keyword>
<evidence type="ECO:0000259" key="7">
    <source>
        <dbReference type="PROSITE" id="PS51916"/>
    </source>
</evidence>
<dbReference type="GO" id="GO:0061133">
    <property type="term" value="F:endopeptidase activator activity"/>
    <property type="evidence" value="ECO:0007669"/>
    <property type="project" value="TreeGrafter"/>
</dbReference>
<comment type="subcellular location">
    <subcellularLocation>
        <location evidence="2">Cytoplasm</location>
    </subcellularLocation>
    <subcellularLocation>
        <location evidence="1">Nucleus</location>
    </subcellularLocation>
</comment>
<gene>
    <name evidence="9" type="ORF">HTAM1171_LOCUS2026</name>
</gene>
<dbReference type="InterPro" id="IPR044867">
    <property type="entry name" value="DEUBAD_dom"/>
</dbReference>
<evidence type="ECO:0000256" key="5">
    <source>
        <dbReference type="ARBA" id="ARBA00023242"/>
    </source>
</evidence>
<feature type="compositionally biased region" description="Low complexity" evidence="6">
    <location>
        <begin position="291"/>
        <end position="311"/>
    </location>
</feature>
<reference evidence="9" key="1">
    <citation type="submission" date="2021-01" db="EMBL/GenBank/DDBJ databases">
        <authorList>
            <person name="Corre E."/>
            <person name="Pelletier E."/>
            <person name="Niang G."/>
            <person name="Scheremetjew M."/>
            <person name="Finn R."/>
            <person name="Kale V."/>
            <person name="Holt S."/>
            <person name="Cochrane G."/>
            <person name="Meng A."/>
            <person name="Brown T."/>
            <person name="Cohen L."/>
        </authorList>
    </citation>
    <scope>NUCLEOTIDE SEQUENCE</scope>
    <source>
        <strain evidence="9">CCMP826</strain>
    </source>
</reference>
<evidence type="ECO:0000313" key="9">
    <source>
        <dbReference type="EMBL" id="CAD9474014.1"/>
    </source>
</evidence>
<dbReference type="PROSITE" id="PS51917">
    <property type="entry name" value="PRU"/>
    <property type="match status" value="1"/>
</dbReference>
<dbReference type="InterPro" id="IPR038108">
    <property type="entry name" value="RPN13_DEUBAD_sf"/>
</dbReference>
<feature type="domain" description="DEUBAD" evidence="7">
    <location>
        <begin position="357"/>
        <end position="476"/>
    </location>
</feature>
<dbReference type="GO" id="GO:0008541">
    <property type="term" value="C:proteasome regulatory particle, lid subcomplex"/>
    <property type="evidence" value="ECO:0007669"/>
    <property type="project" value="TreeGrafter"/>
</dbReference>
<dbReference type="GO" id="GO:0005737">
    <property type="term" value="C:cytoplasm"/>
    <property type="evidence" value="ECO:0007669"/>
    <property type="project" value="UniProtKB-SubCell"/>
</dbReference>
<dbReference type="InterPro" id="IPR032368">
    <property type="entry name" value="RPN13_DEUBAD"/>
</dbReference>
<sequence length="484" mass="48386">MSADLLAMLNAGMPGASMSNRNRQEEGKTILTFKAGKMKTELQPNGKYLVSPDPRRGTLSLVWTANSSPPSGGNSSGNNSNSNNSNSGGLLKLEWKDRRTRTVVDSLTIFPEDDCTYSRVDTGRENDRVYLLQYGNASDRRFFFWLQEKDDKDDEDNCVKMNVLMSDAEESAKAAGAEGGASSGGGGSGSGGDTSGSGSGATSSSSGGGEGGPDVSNLGGGALDNQALMQIMQGLGNQGGSSGSGGGAAAGSGGSAGNATPSSGQVDALSSILENLGMPQNQQGSGGGDNAATTATPSGTTASATTPSAPARSSGENSSDSAGPASSGGGGGGGGALTLADLQGAMAGLSTATPAASMGVSAAGPPLSELATPESIAESGILDNEDVKAKLIALLPEGQRNEEMLKDTLRSPQVAQCLKSLTSALVSDDGSLDGLNSVLANFDLKAEDGAAAIASGNPIQAFLDCVLKSVEREKEAKEKESSES</sequence>
<feature type="compositionally biased region" description="Gly residues" evidence="6">
    <location>
        <begin position="177"/>
        <end position="199"/>
    </location>
</feature>
<keyword evidence="5" id="KW-0539">Nucleus</keyword>
<feature type="region of interest" description="Disordered" evidence="6">
    <location>
        <begin position="60"/>
        <end position="91"/>
    </location>
</feature>
<dbReference type="Gene3D" id="2.30.29.70">
    <property type="entry name" value="Proteasomal ubiquitin receptor Rpn13/ADRM1"/>
    <property type="match status" value="1"/>
</dbReference>
<dbReference type="Gene3D" id="1.10.2020.20">
    <property type="match status" value="1"/>
</dbReference>
<evidence type="ECO:0008006" key="10">
    <source>
        <dbReference type="Google" id="ProtNLM"/>
    </source>
</evidence>
<evidence type="ECO:0000256" key="6">
    <source>
        <dbReference type="SAM" id="MobiDB-lite"/>
    </source>
</evidence>
<evidence type="ECO:0000256" key="4">
    <source>
        <dbReference type="ARBA" id="ARBA00022942"/>
    </source>
</evidence>